<evidence type="ECO:0000313" key="2">
    <source>
        <dbReference type="Proteomes" id="UP000005239"/>
    </source>
</evidence>
<accession>A0A8R1V460</accession>
<accession>A0A2A6B767</accession>
<sequence length="105" mass="11952">MGEVMVRREEILLLAYESSKNKFTLDKKLPLKLILERGIDNGCDLSKGKSMIQIRLSGIQKKYAGQITRFIRMSISTTLANVAEKLLTHNIIRIQSYPGAWDRDA</sequence>
<keyword evidence="2" id="KW-1185">Reference proteome</keyword>
<reference evidence="2" key="1">
    <citation type="journal article" date="2008" name="Nat. Genet.">
        <title>The Pristionchus pacificus genome provides a unique perspective on nematode lifestyle and parasitism.</title>
        <authorList>
            <person name="Dieterich C."/>
            <person name="Clifton S.W."/>
            <person name="Schuster L.N."/>
            <person name="Chinwalla A."/>
            <person name="Delehaunty K."/>
            <person name="Dinkelacker I."/>
            <person name="Fulton L."/>
            <person name="Fulton R."/>
            <person name="Godfrey J."/>
            <person name="Minx P."/>
            <person name="Mitreva M."/>
            <person name="Roeseler W."/>
            <person name="Tian H."/>
            <person name="Witte H."/>
            <person name="Yang S.P."/>
            <person name="Wilson R.K."/>
            <person name="Sommer R.J."/>
        </authorList>
    </citation>
    <scope>NUCLEOTIDE SEQUENCE [LARGE SCALE GENOMIC DNA]</scope>
    <source>
        <strain evidence="2">PS312</strain>
    </source>
</reference>
<reference evidence="1" key="2">
    <citation type="submission" date="2022-06" db="UniProtKB">
        <authorList>
            <consortium name="EnsemblMetazoa"/>
        </authorList>
    </citation>
    <scope>IDENTIFICATION</scope>
    <source>
        <strain evidence="1">PS312</strain>
    </source>
</reference>
<protein>
    <submittedName>
        <fullName evidence="1">Uncharacterized protein</fullName>
    </submittedName>
</protein>
<dbReference type="Proteomes" id="UP000005239">
    <property type="component" value="Unassembled WGS sequence"/>
</dbReference>
<dbReference type="AlphaFoldDB" id="A0A2A6B767"/>
<proteinExistence type="predicted"/>
<gene>
    <name evidence="1" type="primary">WBGene00282159</name>
</gene>
<organism evidence="1 2">
    <name type="scientific">Pristionchus pacificus</name>
    <name type="common">Parasitic nematode worm</name>
    <dbReference type="NCBI Taxonomy" id="54126"/>
    <lineage>
        <taxon>Eukaryota</taxon>
        <taxon>Metazoa</taxon>
        <taxon>Ecdysozoa</taxon>
        <taxon>Nematoda</taxon>
        <taxon>Chromadorea</taxon>
        <taxon>Rhabditida</taxon>
        <taxon>Rhabditina</taxon>
        <taxon>Diplogasteromorpha</taxon>
        <taxon>Diplogasteroidea</taxon>
        <taxon>Neodiplogasteridae</taxon>
        <taxon>Pristionchus</taxon>
    </lineage>
</organism>
<dbReference type="EnsemblMetazoa" id="PPA43790.1">
    <property type="protein sequence ID" value="PPA43790.1"/>
    <property type="gene ID" value="WBGene00282159"/>
</dbReference>
<evidence type="ECO:0000313" key="1">
    <source>
        <dbReference type="EnsemblMetazoa" id="PPA43790.1"/>
    </source>
</evidence>
<name>A0A2A6B767_PRIPA</name>